<evidence type="ECO:0000313" key="2">
    <source>
        <dbReference type="Proteomes" id="UP000218151"/>
    </source>
</evidence>
<gene>
    <name evidence="1" type="ORF">CKY28_05770</name>
</gene>
<evidence type="ECO:0000313" key="1">
    <source>
        <dbReference type="EMBL" id="PAX08861.1"/>
    </source>
</evidence>
<proteinExistence type="predicted"/>
<reference evidence="2" key="1">
    <citation type="submission" date="2017-09" db="EMBL/GenBank/DDBJ databases">
        <authorList>
            <person name="Feng G."/>
            <person name="Zhu H."/>
        </authorList>
    </citation>
    <scope>NUCLEOTIDE SEQUENCE [LARGE SCALE GENOMIC DNA]</scope>
    <source>
        <strain evidence="2">1PNM-20</strain>
    </source>
</reference>
<evidence type="ECO:0008006" key="3">
    <source>
        <dbReference type="Google" id="ProtNLM"/>
    </source>
</evidence>
<protein>
    <recommendedName>
        <fullName evidence="3">Transposase</fullName>
    </recommendedName>
</protein>
<name>A0A2A2SIL7_9SPHN</name>
<organism evidence="1 2">
    <name type="scientific">Sphingomonas lenta</name>
    <dbReference type="NCBI Taxonomy" id="1141887"/>
    <lineage>
        <taxon>Bacteria</taxon>
        <taxon>Pseudomonadati</taxon>
        <taxon>Pseudomonadota</taxon>
        <taxon>Alphaproteobacteria</taxon>
        <taxon>Sphingomonadales</taxon>
        <taxon>Sphingomonadaceae</taxon>
        <taxon>Sphingomonas</taxon>
    </lineage>
</organism>
<dbReference type="Proteomes" id="UP000218151">
    <property type="component" value="Unassembled WGS sequence"/>
</dbReference>
<dbReference type="AlphaFoldDB" id="A0A2A2SIL7"/>
<comment type="caution">
    <text evidence="1">The sequence shown here is derived from an EMBL/GenBank/DDBJ whole genome shotgun (WGS) entry which is preliminary data.</text>
</comment>
<accession>A0A2A2SIL7</accession>
<dbReference type="EMBL" id="NSLI01000002">
    <property type="protein sequence ID" value="PAX08861.1"/>
    <property type="molecule type" value="Genomic_DNA"/>
</dbReference>
<sequence length="73" mass="8708">MHTLVERLLAAYLMLSREIRRARRRTHPNAERIARLRAERQAVKSKLARHWPTPNSALAFVRQSLRRILQRGR</sequence>
<dbReference type="OrthoDB" id="7583405at2"/>
<keyword evidence="2" id="KW-1185">Reference proteome</keyword>
<dbReference type="RefSeq" id="WP_095997372.1">
    <property type="nucleotide sequence ID" value="NZ_NSLI01000002.1"/>
</dbReference>